<keyword evidence="1 2" id="KW-0344">Guanine-nucleotide releasing factor</keyword>
<dbReference type="PANTHER" id="PTHR33101">
    <property type="entry name" value="ROP GUANINE NUCLEOTIDE EXCHANGE FACTOR 1"/>
    <property type="match status" value="1"/>
</dbReference>
<evidence type="ECO:0000313" key="4">
    <source>
        <dbReference type="EMBL" id="RRT60254.1"/>
    </source>
</evidence>
<organism evidence="4 5">
    <name type="scientific">Ensete ventricosum</name>
    <name type="common">Abyssinian banana</name>
    <name type="synonym">Musa ensete</name>
    <dbReference type="NCBI Taxonomy" id="4639"/>
    <lineage>
        <taxon>Eukaryota</taxon>
        <taxon>Viridiplantae</taxon>
        <taxon>Streptophyta</taxon>
        <taxon>Embryophyta</taxon>
        <taxon>Tracheophyta</taxon>
        <taxon>Spermatophyta</taxon>
        <taxon>Magnoliopsida</taxon>
        <taxon>Liliopsida</taxon>
        <taxon>Zingiberales</taxon>
        <taxon>Musaceae</taxon>
        <taxon>Ensete</taxon>
    </lineage>
</organism>
<dbReference type="Gene3D" id="1.20.58.1310">
    <property type="entry name" value="PRONE domain, subdomain 2"/>
    <property type="match status" value="1"/>
</dbReference>
<protein>
    <recommendedName>
        <fullName evidence="3">PRONE domain-containing protein</fullName>
    </recommendedName>
</protein>
<dbReference type="PANTHER" id="PTHR33101:SF2">
    <property type="entry name" value="ROP GUANINE NUCLEOTIDE EXCHANGE FACTOR 14"/>
    <property type="match status" value="1"/>
</dbReference>
<comment type="caution">
    <text evidence="4">The sequence shown here is derived from an EMBL/GenBank/DDBJ whole genome shotgun (WGS) entry which is preliminary data.</text>
</comment>
<feature type="domain" description="PRONE" evidence="3">
    <location>
        <begin position="1"/>
        <end position="129"/>
    </location>
</feature>
<dbReference type="InterPro" id="IPR005512">
    <property type="entry name" value="PRONE_dom"/>
</dbReference>
<dbReference type="FunFam" id="1.20.58.2010:FF:000001">
    <property type="entry name" value="Rop guanine nucleotide exchange factor 14"/>
    <property type="match status" value="1"/>
</dbReference>
<gene>
    <name evidence="4" type="ORF">B296_00031146</name>
</gene>
<dbReference type="InterPro" id="IPR038937">
    <property type="entry name" value="RopGEF"/>
</dbReference>
<evidence type="ECO:0000256" key="2">
    <source>
        <dbReference type="PROSITE-ProRule" id="PRU00663"/>
    </source>
</evidence>
<dbReference type="AlphaFoldDB" id="A0A426Z8C3"/>
<dbReference type="GO" id="GO:0005085">
    <property type="term" value="F:guanyl-nucleotide exchange factor activity"/>
    <property type="evidence" value="ECO:0007669"/>
    <property type="project" value="UniProtKB-UniRule"/>
</dbReference>
<dbReference type="Pfam" id="PF03759">
    <property type="entry name" value="PRONE"/>
    <property type="match status" value="1"/>
</dbReference>
<dbReference type="EMBL" id="AMZH03007864">
    <property type="protein sequence ID" value="RRT60254.1"/>
    <property type="molecule type" value="Genomic_DNA"/>
</dbReference>
<dbReference type="PROSITE" id="PS51334">
    <property type="entry name" value="PRONE"/>
    <property type="match status" value="1"/>
</dbReference>
<dbReference type="Proteomes" id="UP000287651">
    <property type="component" value="Unassembled WGS sequence"/>
</dbReference>
<sequence length="204" mass="23278">METEHRVLDMVNQLEGAVFAWRQRITEETTKKSPIRYPWPFVKENGSEAEKRVVNLERAEALVHLLRIRFPNLPQSFIDVTKVQHNKDVGHAITEAYSRVLGGLAFRILSRIGDIFQEDDLKNPTTPIANLKFDFSSNVYLAGIAETPPGHIKRSLIDQMNTVDGRFSSFYNGKASDEEHFLDGKARRTTVVPTNPLLRSRAWC</sequence>
<reference evidence="4 5" key="1">
    <citation type="journal article" date="2014" name="Agronomy (Basel)">
        <title>A Draft Genome Sequence for Ensete ventricosum, the Drought-Tolerant Tree Against Hunger.</title>
        <authorList>
            <person name="Harrison J."/>
            <person name="Moore K.A."/>
            <person name="Paszkiewicz K."/>
            <person name="Jones T."/>
            <person name="Grant M."/>
            <person name="Ambacheew D."/>
            <person name="Muzemil S."/>
            <person name="Studholme D.J."/>
        </authorList>
    </citation>
    <scope>NUCLEOTIDE SEQUENCE [LARGE SCALE GENOMIC DNA]</scope>
</reference>
<evidence type="ECO:0000313" key="5">
    <source>
        <dbReference type="Proteomes" id="UP000287651"/>
    </source>
</evidence>
<evidence type="ECO:0000259" key="3">
    <source>
        <dbReference type="PROSITE" id="PS51334"/>
    </source>
</evidence>
<name>A0A426Z8C3_ENSVE</name>
<evidence type="ECO:0000256" key="1">
    <source>
        <dbReference type="ARBA" id="ARBA00022658"/>
    </source>
</evidence>
<accession>A0A426Z8C3</accession>
<proteinExistence type="predicted"/>